<evidence type="ECO:0000256" key="4">
    <source>
        <dbReference type="ARBA" id="ARBA00022801"/>
    </source>
</evidence>
<feature type="domain" description="RecJ OB" evidence="8">
    <location>
        <begin position="478"/>
        <end position="586"/>
    </location>
</feature>
<dbReference type="InterPro" id="IPR038763">
    <property type="entry name" value="DHH_sf"/>
</dbReference>
<accession>A0ABU9YHH1</accession>
<keyword evidence="5 9" id="KW-0269">Exonuclease</keyword>
<dbReference type="EMBL" id="JBBKTW010000003">
    <property type="protein sequence ID" value="MEN2988241.1"/>
    <property type="molecule type" value="Genomic_DNA"/>
</dbReference>
<evidence type="ECO:0000256" key="5">
    <source>
        <dbReference type="ARBA" id="ARBA00022839"/>
    </source>
</evidence>
<proteinExistence type="inferred from homology"/>
<feature type="domain" description="DHHA1" evidence="7">
    <location>
        <begin position="370"/>
        <end position="457"/>
    </location>
</feature>
<evidence type="ECO:0000259" key="8">
    <source>
        <dbReference type="Pfam" id="PF17768"/>
    </source>
</evidence>
<evidence type="ECO:0000313" key="10">
    <source>
        <dbReference type="Proteomes" id="UP001413721"/>
    </source>
</evidence>
<dbReference type="NCBIfam" id="TIGR00644">
    <property type="entry name" value="recJ"/>
    <property type="match status" value="1"/>
</dbReference>
<feature type="domain" description="DDH" evidence="6">
    <location>
        <begin position="94"/>
        <end position="226"/>
    </location>
</feature>
<keyword evidence="4" id="KW-0378">Hydrolase</keyword>
<dbReference type="PANTHER" id="PTHR30255">
    <property type="entry name" value="SINGLE-STRANDED-DNA-SPECIFIC EXONUCLEASE RECJ"/>
    <property type="match status" value="1"/>
</dbReference>
<organism evidence="9 10">
    <name type="scientific">Tistrella arctica</name>
    <dbReference type="NCBI Taxonomy" id="3133430"/>
    <lineage>
        <taxon>Bacteria</taxon>
        <taxon>Pseudomonadati</taxon>
        <taxon>Pseudomonadota</taxon>
        <taxon>Alphaproteobacteria</taxon>
        <taxon>Geminicoccales</taxon>
        <taxon>Geminicoccaceae</taxon>
        <taxon>Tistrella</taxon>
    </lineage>
</organism>
<name>A0ABU9YHH1_9PROT</name>
<dbReference type="PANTHER" id="PTHR30255:SF2">
    <property type="entry name" value="SINGLE-STRANDED-DNA-SPECIFIC EXONUCLEASE RECJ"/>
    <property type="match status" value="1"/>
</dbReference>
<protein>
    <recommendedName>
        <fullName evidence="2">Single-stranded-DNA-specific exonuclease RecJ</fullName>
    </recommendedName>
</protein>
<comment type="caution">
    <text evidence="9">The sequence shown here is derived from an EMBL/GenBank/DDBJ whole genome shotgun (WGS) entry which is preliminary data.</text>
</comment>
<dbReference type="InterPro" id="IPR003156">
    <property type="entry name" value="DHHA1_dom"/>
</dbReference>
<dbReference type="Pfam" id="PF17768">
    <property type="entry name" value="RecJ_OB"/>
    <property type="match status" value="1"/>
</dbReference>
<comment type="similarity">
    <text evidence="1">Belongs to the RecJ family.</text>
</comment>
<dbReference type="InterPro" id="IPR051673">
    <property type="entry name" value="SSDNA_exonuclease_RecJ"/>
</dbReference>
<evidence type="ECO:0000313" key="9">
    <source>
        <dbReference type="EMBL" id="MEN2988241.1"/>
    </source>
</evidence>
<gene>
    <name evidence="9" type="primary">recJ</name>
    <name evidence="9" type="ORF">WG926_07995</name>
</gene>
<dbReference type="Pfam" id="PF01368">
    <property type="entry name" value="DHH"/>
    <property type="match status" value="1"/>
</dbReference>
<sequence length="594" mass="62119">MSRDAAVLGVERSMGGRRWEARLADQRLGLALAQRLDLPEIVGRVLAGRGVGLDTADDFLTPSLRTALPDPSHLRDMDRAVDRLAAAIAAREPIAVFGDYDVDGATSTALVSRFLRALGVPVVVYVPDRMTEGYGPNEAAMATLAGRGIRVVITVDCGTTAFAALDAARRLNLDVVVIDHHIGEPELPAAHAVVNPNRFDETSTHGQMAAVGVAFLLLVGLNRALRDGGVYDRLGVAPPDLMGLLDLVALGTVCDVVPLTGVNRAFVSQGIKVLGRRRNVGLARLADVAKLDETPEAYHLGYVLGPRINAGGRVGRADLGARLLGSDDADESTGIAMELDRLNTERREIEAAVEAEALELAERQADAPFILVAHQGWHPGVIGIVAGRLKERFHRPVFVVAADGAVGKGSGRSVPGVDLGSAVTAARQAGLLVNGGGHAMAAGLTVPLDRLVELHGFLAERIVAQTGGEPPAPRLGLDGVLAVGGATSALVDVLERIGPFGTGNAQPRFALSAVRILKADVVGQGHIRVIMGADDGSRLKGIAFRAADGPVGATLLQARGLPLHVAGGLRRDRWQGRDDVQMFIDDVASAAAGH</sequence>
<dbReference type="InterPro" id="IPR001667">
    <property type="entry name" value="DDH_dom"/>
</dbReference>
<evidence type="ECO:0000259" key="6">
    <source>
        <dbReference type="Pfam" id="PF01368"/>
    </source>
</evidence>
<dbReference type="Pfam" id="PF02272">
    <property type="entry name" value="DHHA1"/>
    <property type="match status" value="1"/>
</dbReference>
<reference evidence="9 10" key="1">
    <citation type="submission" date="2024-03" db="EMBL/GenBank/DDBJ databases">
        <title>High-quality draft genome sequencing of Tistrella sp. BH-R2-4.</title>
        <authorList>
            <person name="Dong C."/>
        </authorList>
    </citation>
    <scope>NUCLEOTIDE SEQUENCE [LARGE SCALE GENOMIC DNA]</scope>
    <source>
        <strain evidence="9 10">BH-R2-4</strain>
    </source>
</reference>
<evidence type="ECO:0000256" key="3">
    <source>
        <dbReference type="ARBA" id="ARBA00022722"/>
    </source>
</evidence>
<dbReference type="RefSeq" id="WP_345937104.1">
    <property type="nucleotide sequence ID" value="NZ_JBBKTW010000003.1"/>
</dbReference>
<evidence type="ECO:0000259" key="7">
    <source>
        <dbReference type="Pfam" id="PF02272"/>
    </source>
</evidence>
<keyword evidence="10" id="KW-1185">Reference proteome</keyword>
<evidence type="ECO:0000256" key="1">
    <source>
        <dbReference type="ARBA" id="ARBA00005915"/>
    </source>
</evidence>
<dbReference type="InterPro" id="IPR041122">
    <property type="entry name" value="RecJ_OB"/>
</dbReference>
<dbReference type="InterPro" id="IPR004610">
    <property type="entry name" value="RecJ"/>
</dbReference>
<dbReference type="Gene3D" id="3.10.310.30">
    <property type="match status" value="1"/>
</dbReference>
<dbReference type="Gene3D" id="3.90.1640.30">
    <property type="match status" value="1"/>
</dbReference>
<dbReference type="Proteomes" id="UP001413721">
    <property type="component" value="Unassembled WGS sequence"/>
</dbReference>
<dbReference type="SUPFAM" id="SSF64182">
    <property type="entry name" value="DHH phosphoesterases"/>
    <property type="match status" value="1"/>
</dbReference>
<keyword evidence="3" id="KW-0540">Nuclease</keyword>
<dbReference type="GO" id="GO:0004527">
    <property type="term" value="F:exonuclease activity"/>
    <property type="evidence" value="ECO:0007669"/>
    <property type="project" value="UniProtKB-KW"/>
</dbReference>
<evidence type="ECO:0000256" key="2">
    <source>
        <dbReference type="ARBA" id="ARBA00019841"/>
    </source>
</evidence>